<accession>A0AAU7AN45</accession>
<evidence type="ECO:0000313" key="2">
    <source>
        <dbReference type="EMBL" id="XAV39104.1"/>
    </source>
</evidence>
<reference evidence="2" key="1">
    <citation type="submission" date="2024-05" db="EMBL/GenBank/DDBJ databases">
        <title>The complete mitochondrial genome of Gyrodactylus pseudorasborae (Platyhelminthes: Monogenea).</title>
        <authorList>
            <person name="Zeng X."/>
            <person name="Li Y."/>
            <person name="Liu Y."/>
            <person name="Chen Y."/>
            <person name="Liu Y."/>
            <person name="Zhou L."/>
            <person name="Chen T."/>
        </authorList>
    </citation>
    <scope>NUCLEOTIDE SEQUENCE</scope>
</reference>
<sequence length="285" mass="32287">MILSLFNFVSIGLVSICLIFSTLSSSILILWVLIEISGFCLIYMFLSCDVNSNISFSSFLFYLVNGISSILIISGVFMESSMLIEFGLCSKFFIFPFSIILFYVFNNVSWSIIFVVGSMFKLFILGLSSIINILINWELLIMTISTCIFFIVSIELNLKGLWFILNLGSSVVLFAGCIILDNNDIFSLLSVYILLSLINIYLLSSLEIVNNVYTSINNNVTLNYLLFLVGFPISLNLVYKIMSIVIMLSINNSILLVFWLVYIILETGLLFFYFSSILSNIKSFY</sequence>
<dbReference type="AlphaFoldDB" id="A0AAU7AN45"/>
<feature type="transmembrane region" description="Helical" evidence="1">
    <location>
        <begin position="160"/>
        <end position="180"/>
    </location>
</feature>
<proteinExistence type="predicted"/>
<feature type="transmembrane region" description="Helical" evidence="1">
    <location>
        <begin position="59"/>
        <end position="77"/>
    </location>
</feature>
<dbReference type="EMBL" id="PP808686">
    <property type="protein sequence ID" value="XAV39104.1"/>
    <property type="molecule type" value="Genomic_DNA"/>
</dbReference>
<organism evidence="2">
    <name type="scientific">Gyrodactylus pseudorasborae</name>
    <dbReference type="NCBI Taxonomy" id="3032919"/>
    <lineage>
        <taxon>Eukaryota</taxon>
        <taxon>Metazoa</taxon>
        <taxon>Spiralia</taxon>
        <taxon>Lophotrochozoa</taxon>
        <taxon>Platyhelminthes</taxon>
        <taxon>Monogenea</taxon>
        <taxon>Monopisthocotylea</taxon>
        <taxon>Gyrodactylidea</taxon>
        <taxon>Gyrodactylidae</taxon>
        <taxon>Gyrodactylus</taxon>
    </lineage>
</organism>
<feature type="transmembrane region" description="Helical" evidence="1">
    <location>
        <begin position="254"/>
        <end position="274"/>
    </location>
</feature>
<geneLocation type="mitochondrion" evidence="2"/>
<evidence type="ECO:0000256" key="1">
    <source>
        <dbReference type="SAM" id="Phobius"/>
    </source>
</evidence>
<feature type="transmembrane region" description="Helical" evidence="1">
    <location>
        <begin position="134"/>
        <end position="154"/>
    </location>
</feature>
<name>A0AAU7AN45_9PLAT</name>
<gene>
    <name evidence="2" type="primary">NAD2</name>
</gene>
<feature type="transmembrane region" description="Helical" evidence="1">
    <location>
        <begin position="110"/>
        <end position="127"/>
    </location>
</feature>
<keyword evidence="1" id="KW-0472">Membrane</keyword>
<feature type="transmembrane region" description="Helical" evidence="1">
    <location>
        <begin position="28"/>
        <end position="47"/>
    </location>
</feature>
<feature type="transmembrane region" description="Helical" evidence="1">
    <location>
        <begin position="84"/>
        <end position="104"/>
    </location>
</feature>
<feature type="transmembrane region" description="Helical" evidence="1">
    <location>
        <begin position="6"/>
        <end position="23"/>
    </location>
</feature>
<keyword evidence="1" id="KW-1133">Transmembrane helix</keyword>
<keyword evidence="1" id="KW-0812">Transmembrane</keyword>
<keyword evidence="2" id="KW-0496">Mitochondrion</keyword>
<protein>
    <submittedName>
        <fullName evidence="2">NADH dehydrogenase subunit 2</fullName>
    </submittedName>
</protein>
<feature type="transmembrane region" description="Helical" evidence="1">
    <location>
        <begin position="185"/>
        <end position="204"/>
    </location>
</feature>
<feature type="transmembrane region" description="Helical" evidence="1">
    <location>
        <begin position="224"/>
        <end position="242"/>
    </location>
</feature>